<proteinExistence type="predicted"/>
<protein>
    <submittedName>
        <fullName evidence="1">Uncharacterized protein</fullName>
    </submittedName>
</protein>
<dbReference type="Proteomes" id="UP000029665">
    <property type="component" value="Unassembled WGS sequence"/>
</dbReference>
<accession>A0A060SU93</accession>
<evidence type="ECO:0000313" key="1">
    <source>
        <dbReference type="EMBL" id="CDO77706.1"/>
    </source>
</evidence>
<name>A0A060SU93_PYCCI</name>
<sequence length="139" mass="15474">MSKARFHAIQSLPGGFAFQRSPLAAAHHVVEVIRKNHSENAVAGRSSGGVLTSRHIDEELWPECAQGKAGSSTSLSFSGGLEKEQTRLMTEVELLLSLIKKDREERWMEVEMLRAHIGKEKAARKWEVKLVLAQAKKKS</sequence>
<dbReference type="HOGENOM" id="CLU_1846126_0_0_1"/>
<gene>
    <name evidence="1" type="ORF">BN946_scf184969.g57</name>
</gene>
<reference evidence="1" key="1">
    <citation type="submission" date="2014-01" db="EMBL/GenBank/DDBJ databases">
        <title>The genome of the white-rot fungus Pycnoporus cinnabarinus: a basidiomycete model with a versatile arsenal for lignocellulosic biomass breakdown.</title>
        <authorList>
            <person name="Levasseur A."/>
            <person name="Lomascolo A."/>
            <person name="Ruiz-Duenas F.J."/>
            <person name="Uzan E."/>
            <person name="Piumi F."/>
            <person name="Kues U."/>
            <person name="Ram A.F.J."/>
            <person name="Murat C."/>
            <person name="Haon M."/>
            <person name="Benoit I."/>
            <person name="Arfi Y."/>
            <person name="Chevret D."/>
            <person name="Drula E."/>
            <person name="Kwon M.J."/>
            <person name="Gouret P."/>
            <person name="Lesage-Meessen L."/>
            <person name="Lombard V."/>
            <person name="Mariette J."/>
            <person name="Noirot C."/>
            <person name="Park J."/>
            <person name="Patyshakuliyeva A."/>
            <person name="Wieneger R.A.B."/>
            <person name="Wosten H.A.B."/>
            <person name="Martin F."/>
            <person name="Coutinho P.M."/>
            <person name="de Vries R."/>
            <person name="Martinez A.T."/>
            <person name="Klopp C."/>
            <person name="Pontarotti P."/>
            <person name="Henrissat B."/>
            <person name="Record E."/>
        </authorList>
    </citation>
    <scope>NUCLEOTIDE SEQUENCE [LARGE SCALE GENOMIC DNA]</scope>
    <source>
        <strain evidence="1">BRFM137</strain>
    </source>
</reference>
<keyword evidence="2" id="KW-1185">Reference proteome</keyword>
<dbReference type="AlphaFoldDB" id="A0A060SU93"/>
<evidence type="ECO:0000313" key="2">
    <source>
        <dbReference type="Proteomes" id="UP000029665"/>
    </source>
</evidence>
<organism evidence="1 2">
    <name type="scientific">Pycnoporus cinnabarinus</name>
    <name type="common">Cinnabar-red polypore</name>
    <name type="synonym">Trametes cinnabarina</name>
    <dbReference type="NCBI Taxonomy" id="5643"/>
    <lineage>
        <taxon>Eukaryota</taxon>
        <taxon>Fungi</taxon>
        <taxon>Dikarya</taxon>
        <taxon>Basidiomycota</taxon>
        <taxon>Agaricomycotina</taxon>
        <taxon>Agaricomycetes</taxon>
        <taxon>Polyporales</taxon>
        <taxon>Polyporaceae</taxon>
        <taxon>Trametes</taxon>
    </lineage>
</organism>
<dbReference type="EMBL" id="CCBP010000462">
    <property type="protein sequence ID" value="CDO77706.1"/>
    <property type="molecule type" value="Genomic_DNA"/>
</dbReference>
<comment type="caution">
    <text evidence="1">The sequence shown here is derived from an EMBL/GenBank/DDBJ whole genome shotgun (WGS) entry which is preliminary data.</text>
</comment>